<gene>
    <name evidence="1" type="ORF">GCM10023156_04100</name>
</gene>
<dbReference type="EMBL" id="BAABGA010000006">
    <property type="protein sequence ID" value="GAA4445027.1"/>
    <property type="molecule type" value="Genomic_DNA"/>
</dbReference>
<name>A0ABP8M7Z2_9BACT</name>
<evidence type="ECO:0000313" key="2">
    <source>
        <dbReference type="Proteomes" id="UP001500840"/>
    </source>
</evidence>
<evidence type="ECO:0008006" key="3">
    <source>
        <dbReference type="Google" id="ProtNLM"/>
    </source>
</evidence>
<evidence type="ECO:0000313" key="1">
    <source>
        <dbReference type="EMBL" id="GAA4445027.1"/>
    </source>
</evidence>
<keyword evidence="2" id="KW-1185">Reference proteome</keyword>
<reference evidence="2" key="1">
    <citation type="journal article" date="2019" name="Int. J. Syst. Evol. Microbiol.">
        <title>The Global Catalogue of Microorganisms (GCM) 10K type strain sequencing project: providing services to taxonomists for standard genome sequencing and annotation.</title>
        <authorList>
            <consortium name="The Broad Institute Genomics Platform"/>
            <consortium name="The Broad Institute Genome Sequencing Center for Infectious Disease"/>
            <person name="Wu L."/>
            <person name="Ma J."/>
        </authorList>
    </citation>
    <scope>NUCLEOTIDE SEQUENCE [LARGE SCALE GENOMIC DNA]</scope>
    <source>
        <strain evidence="2">JCM 17759</strain>
    </source>
</reference>
<protein>
    <recommendedName>
        <fullName evidence="3">Response regulatory domain-containing protein</fullName>
    </recommendedName>
</protein>
<proteinExistence type="predicted"/>
<sequence>MLGADVFVVKPLCFLISQLHDFSGAVGKAFVHIYYLVYPGCQTGDTFRNKSDKQTVRHFYT</sequence>
<comment type="caution">
    <text evidence="1">The sequence shown here is derived from an EMBL/GenBank/DDBJ whole genome shotgun (WGS) entry which is preliminary data.</text>
</comment>
<organism evidence="1 2">
    <name type="scientific">Novipirellula rosea</name>
    <dbReference type="NCBI Taxonomy" id="1031540"/>
    <lineage>
        <taxon>Bacteria</taxon>
        <taxon>Pseudomonadati</taxon>
        <taxon>Planctomycetota</taxon>
        <taxon>Planctomycetia</taxon>
        <taxon>Pirellulales</taxon>
        <taxon>Pirellulaceae</taxon>
        <taxon>Novipirellula</taxon>
    </lineage>
</organism>
<dbReference type="Proteomes" id="UP001500840">
    <property type="component" value="Unassembled WGS sequence"/>
</dbReference>
<accession>A0ABP8M7Z2</accession>